<dbReference type="EMBL" id="AWWV01010846">
    <property type="protein sequence ID" value="OMO76790.1"/>
    <property type="molecule type" value="Genomic_DNA"/>
</dbReference>
<dbReference type="Proteomes" id="UP000188268">
    <property type="component" value="Unassembled WGS sequence"/>
</dbReference>
<dbReference type="OrthoDB" id="650312at2759"/>
<dbReference type="InterPro" id="IPR006566">
    <property type="entry name" value="FBD"/>
</dbReference>
<reference evidence="2 3" key="1">
    <citation type="submission" date="2013-09" db="EMBL/GenBank/DDBJ databases">
        <title>Corchorus capsularis genome sequencing.</title>
        <authorList>
            <person name="Alam M."/>
            <person name="Haque M.S."/>
            <person name="Islam M.S."/>
            <person name="Emdad E.M."/>
            <person name="Islam M.M."/>
            <person name="Ahmed B."/>
            <person name="Halim A."/>
            <person name="Hossen Q.M.M."/>
            <person name="Hossain M.Z."/>
            <person name="Ahmed R."/>
            <person name="Khan M.M."/>
            <person name="Islam R."/>
            <person name="Rashid M.M."/>
            <person name="Khan S.A."/>
            <person name="Rahman M.S."/>
            <person name="Alam M."/>
        </authorList>
    </citation>
    <scope>NUCLEOTIDE SEQUENCE [LARGE SCALE GENOMIC DNA]</scope>
    <source>
        <strain evidence="3">cv. CVL-1</strain>
        <tissue evidence="2">Whole seedling</tissue>
    </source>
</reference>
<gene>
    <name evidence="2" type="ORF">CCACVL1_15418</name>
</gene>
<evidence type="ECO:0000313" key="3">
    <source>
        <dbReference type="Proteomes" id="UP000188268"/>
    </source>
</evidence>
<proteinExistence type="predicted"/>
<dbReference type="AlphaFoldDB" id="A0A1R3I2J8"/>
<dbReference type="Pfam" id="PF08387">
    <property type="entry name" value="FBD"/>
    <property type="match status" value="1"/>
</dbReference>
<comment type="caution">
    <text evidence="2">The sequence shown here is derived from an EMBL/GenBank/DDBJ whole genome shotgun (WGS) entry which is preliminary data.</text>
</comment>
<name>A0A1R3I2J8_COCAP</name>
<organism evidence="2 3">
    <name type="scientific">Corchorus capsularis</name>
    <name type="common">Jute</name>
    <dbReference type="NCBI Taxonomy" id="210143"/>
    <lineage>
        <taxon>Eukaryota</taxon>
        <taxon>Viridiplantae</taxon>
        <taxon>Streptophyta</taxon>
        <taxon>Embryophyta</taxon>
        <taxon>Tracheophyta</taxon>
        <taxon>Spermatophyta</taxon>
        <taxon>Magnoliopsida</taxon>
        <taxon>eudicotyledons</taxon>
        <taxon>Gunneridae</taxon>
        <taxon>Pentapetalae</taxon>
        <taxon>rosids</taxon>
        <taxon>malvids</taxon>
        <taxon>Malvales</taxon>
        <taxon>Malvaceae</taxon>
        <taxon>Grewioideae</taxon>
        <taxon>Apeibeae</taxon>
        <taxon>Corchorus</taxon>
    </lineage>
</organism>
<sequence>MDFACRGLLNLLQISPRLESLCFEQGVCLSTYDEKDDWILDPVPKCFLKHLKMVEFRLFNATNEELHVLRTLLRTAKVLENPYFPVDMAAKSPEMFFALLKESASDIVQLIEDSACNIGFR</sequence>
<protein>
    <submittedName>
        <fullName evidence="2">F-box/LRR-repeat protein</fullName>
    </submittedName>
</protein>
<accession>A0A1R3I2J8</accession>
<feature type="domain" description="FBD" evidence="1">
    <location>
        <begin position="42"/>
        <end position="80"/>
    </location>
</feature>
<evidence type="ECO:0000313" key="2">
    <source>
        <dbReference type="EMBL" id="OMO76790.1"/>
    </source>
</evidence>
<dbReference type="Gramene" id="OMO76790">
    <property type="protein sequence ID" value="OMO76790"/>
    <property type="gene ID" value="CCACVL1_15418"/>
</dbReference>
<keyword evidence="3" id="KW-1185">Reference proteome</keyword>
<evidence type="ECO:0000259" key="1">
    <source>
        <dbReference type="Pfam" id="PF08387"/>
    </source>
</evidence>